<dbReference type="Pfam" id="PF04344">
    <property type="entry name" value="CheZ"/>
    <property type="match status" value="1"/>
</dbReference>
<dbReference type="GO" id="GO:0003824">
    <property type="term" value="F:catalytic activity"/>
    <property type="evidence" value="ECO:0007669"/>
    <property type="project" value="InterPro"/>
</dbReference>
<dbReference type="InterPro" id="IPR007439">
    <property type="entry name" value="Chemotax_Pase_CheZ"/>
</dbReference>
<sequence length="185" mass="20930">MGDRLGNRRESDRELKGEIISLVQYVRRFREEIAQMVASEGSQTRFDSMADQLDAIVGATEEATHSILERMEVVDNTVEALRGEEDADKRGALCDKINEETMAAIEACTFQDITGQRVTKIVRSMKFVEERVNRMIELWGQEEINRLAGQYAEENKVEGDDALLNGPALQKEASISQDEIDKLFD</sequence>
<name>A0A7Y0E2K1_9PROT</name>
<dbReference type="AlphaFoldDB" id="A0A7Y0E2K1"/>
<dbReference type="Gene3D" id="1.10.287.500">
    <property type="entry name" value="Helix hairpin bin"/>
    <property type="match status" value="1"/>
</dbReference>
<evidence type="ECO:0000313" key="1">
    <source>
        <dbReference type="EMBL" id="NMM46065.1"/>
    </source>
</evidence>
<dbReference type="RefSeq" id="WP_169626458.1">
    <property type="nucleotide sequence ID" value="NZ_JABBNT010000005.1"/>
</dbReference>
<dbReference type="SUPFAM" id="SSF75708">
    <property type="entry name" value="Chemotaxis phosphatase CheZ"/>
    <property type="match status" value="1"/>
</dbReference>
<comment type="caution">
    <text evidence="1">The sequence shown here is derived from an EMBL/GenBank/DDBJ whole genome shotgun (WGS) entry which is preliminary data.</text>
</comment>
<dbReference type="GO" id="GO:0009288">
    <property type="term" value="C:bacterial-type flagellum"/>
    <property type="evidence" value="ECO:0007669"/>
    <property type="project" value="InterPro"/>
</dbReference>
<dbReference type="Proteomes" id="UP000539372">
    <property type="component" value="Unassembled WGS sequence"/>
</dbReference>
<dbReference type="GO" id="GO:0050920">
    <property type="term" value="P:regulation of chemotaxis"/>
    <property type="evidence" value="ECO:0007669"/>
    <property type="project" value="InterPro"/>
</dbReference>
<dbReference type="EMBL" id="JABBNT010000005">
    <property type="protein sequence ID" value="NMM46065.1"/>
    <property type="molecule type" value="Genomic_DNA"/>
</dbReference>
<proteinExistence type="predicted"/>
<accession>A0A7Y0E2K1</accession>
<evidence type="ECO:0000313" key="2">
    <source>
        <dbReference type="Proteomes" id="UP000539372"/>
    </source>
</evidence>
<keyword evidence="2" id="KW-1185">Reference proteome</keyword>
<gene>
    <name evidence="1" type="ORF">HH303_16345</name>
</gene>
<protein>
    <submittedName>
        <fullName evidence="1">Protein phosphatase CheZ</fullName>
    </submittedName>
</protein>
<reference evidence="1 2" key="1">
    <citation type="submission" date="2020-04" db="EMBL/GenBank/DDBJ databases">
        <title>Rhodospirillaceae bacterium KN72 isolated from deep sea.</title>
        <authorList>
            <person name="Zhang D.-C."/>
        </authorList>
    </citation>
    <scope>NUCLEOTIDE SEQUENCE [LARGE SCALE GENOMIC DNA]</scope>
    <source>
        <strain evidence="1 2">KN72</strain>
    </source>
</reference>
<organism evidence="1 2">
    <name type="scientific">Pacificispira spongiicola</name>
    <dbReference type="NCBI Taxonomy" id="2729598"/>
    <lineage>
        <taxon>Bacteria</taxon>
        <taxon>Pseudomonadati</taxon>
        <taxon>Pseudomonadota</taxon>
        <taxon>Alphaproteobacteria</taxon>
        <taxon>Rhodospirillales</taxon>
        <taxon>Rhodospirillaceae</taxon>
        <taxon>Pacificispira</taxon>
    </lineage>
</organism>